<evidence type="ECO:0000313" key="14">
    <source>
        <dbReference type="EMBL" id="MCB8878728.1"/>
    </source>
</evidence>
<evidence type="ECO:0000256" key="6">
    <source>
        <dbReference type="ARBA" id="ARBA00022741"/>
    </source>
</evidence>
<evidence type="ECO:0000256" key="7">
    <source>
        <dbReference type="ARBA" id="ARBA00022777"/>
    </source>
</evidence>
<comment type="pathway">
    <text evidence="1">Cofactor biosynthesis; tetrahydrofolate biosynthesis; 2-amino-4-hydroxy-6-hydroxymethyl-7,8-dihydropteridine diphosphate from 7,8-dihydroneopterin triphosphate: step 4/4.</text>
</comment>
<evidence type="ECO:0000256" key="8">
    <source>
        <dbReference type="ARBA" id="ARBA00022840"/>
    </source>
</evidence>
<proteinExistence type="inferred from homology"/>
<dbReference type="AlphaFoldDB" id="A0A963YX30"/>
<dbReference type="Pfam" id="PF01288">
    <property type="entry name" value="HPPK"/>
    <property type="match status" value="1"/>
</dbReference>
<gene>
    <name evidence="14" type="primary">folK</name>
    <name evidence="14" type="ORF">ACELLULO517_00670</name>
</gene>
<evidence type="ECO:0000256" key="12">
    <source>
        <dbReference type="ARBA" id="ARBA00033413"/>
    </source>
</evidence>
<evidence type="ECO:0000256" key="3">
    <source>
        <dbReference type="ARBA" id="ARBA00013253"/>
    </source>
</evidence>
<evidence type="ECO:0000256" key="1">
    <source>
        <dbReference type="ARBA" id="ARBA00005051"/>
    </source>
</evidence>
<dbReference type="SUPFAM" id="SSF55083">
    <property type="entry name" value="6-hydroxymethyl-7,8-dihydropterin pyrophosphokinase, HPPK"/>
    <property type="match status" value="1"/>
</dbReference>
<keyword evidence="5 14" id="KW-0808">Transferase</keyword>
<evidence type="ECO:0000259" key="13">
    <source>
        <dbReference type="Pfam" id="PF01288"/>
    </source>
</evidence>
<comment type="function">
    <text evidence="10">Catalyzes the transfer of pyrophosphate from adenosine triphosphate (ATP) to 6-hydroxymethyl-7,8-dihydropterin, an enzymatic step in folate biosynthesis pathway.</text>
</comment>
<keyword evidence="15" id="KW-1185">Reference proteome</keyword>
<dbReference type="EC" id="2.7.6.3" evidence="3"/>
<dbReference type="InterPro" id="IPR000550">
    <property type="entry name" value="Hppk"/>
</dbReference>
<evidence type="ECO:0000256" key="9">
    <source>
        <dbReference type="ARBA" id="ARBA00022909"/>
    </source>
</evidence>
<comment type="caution">
    <text evidence="14">The sequence shown here is derived from an EMBL/GenBank/DDBJ whole genome shotgun (WGS) entry which is preliminary data.</text>
</comment>
<dbReference type="GO" id="GO:0046656">
    <property type="term" value="P:folic acid biosynthetic process"/>
    <property type="evidence" value="ECO:0007669"/>
    <property type="project" value="UniProtKB-KW"/>
</dbReference>
<dbReference type="Proteomes" id="UP000721844">
    <property type="component" value="Unassembled WGS sequence"/>
</dbReference>
<protein>
    <recommendedName>
        <fullName evidence="4">2-amino-4-hydroxy-6-hydroxymethyldihydropteridine pyrophosphokinase</fullName>
        <ecNumber evidence="3">2.7.6.3</ecNumber>
    </recommendedName>
    <alternativeName>
        <fullName evidence="11">6-hydroxymethyl-7,8-dihydropterin pyrophosphokinase</fullName>
    </alternativeName>
    <alternativeName>
        <fullName evidence="12">7,8-dihydro-6-hydroxymethylpterin-pyrophosphokinase</fullName>
    </alternativeName>
</protein>
<evidence type="ECO:0000256" key="10">
    <source>
        <dbReference type="ARBA" id="ARBA00029409"/>
    </source>
</evidence>
<dbReference type="PANTHER" id="PTHR43071">
    <property type="entry name" value="2-AMINO-4-HYDROXY-6-HYDROXYMETHYLDIHYDROPTERIDINE PYROPHOSPHOKINASE"/>
    <property type="match status" value="1"/>
</dbReference>
<accession>A0A963YX30</accession>
<name>A0A963YX30_9PROT</name>
<keyword evidence="7" id="KW-0418">Kinase</keyword>
<dbReference type="GO" id="GO:0003848">
    <property type="term" value="F:2-amino-4-hydroxy-6-hydroxymethyldihydropteridine diphosphokinase activity"/>
    <property type="evidence" value="ECO:0007669"/>
    <property type="project" value="UniProtKB-EC"/>
</dbReference>
<keyword evidence="9" id="KW-0289">Folate biosynthesis</keyword>
<evidence type="ECO:0000313" key="15">
    <source>
        <dbReference type="Proteomes" id="UP000721844"/>
    </source>
</evidence>
<dbReference type="InterPro" id="IPR035907">
    <property type="entry name" value="Hppk_sf"/>
</dbReference>
<sequence length="182" mass="19365">MILIAFGANLPGPDGCSPHETCRRAVMAVAGLGGLRLDAVSRFYATAPIPVSDQPPYINGVMRLSGEADPAQLLADVLTVEASFGRTRSVANAPRSLDLDLIAIDDLTRGPPIPDPILPHPRMQDRAFVLVPLMDVAPDWRHPVLGETAAELLVKLPDQAIELAEIQPFSGALDASHVASRP</sequence>
<keyword evidence="6" id="KW-0547">Nucleotide-binding</keyword>
<feature type="domain" description="7,8-dihydro-6-hydroxymethylpterin-pyrophosphokinase" evidence="13">
    <location>
        <begin position="4"/>
        <end position="138"/>
    </location>
</feature>
<dbReference type="GO" id="GO:0005524">
    <property type="term" value="F:ATP binding"/>
    <property type="evidence" value="ECO:0007669"/>
    <property type="project" value="UniProtKB-KW"/>
</dbReference>
<dbReference type="PANTHER" id="PTHR43071:SF1">
    <property type="entry name" value="2-AMINO-4-HYDROXY-6-HYDROXYMETHYLDIHYDROPTERIDINE PYROPHOSPHOKINASE"/>
    <property type="match status" value="1"/>
</dbReference>
<dbReference type="NCBIfam" id="TIGR01498">
    <property type="entry name" value="folK"/>
    <property type="match status" value="1"/>
</dbReference>
<dbReference type="RefSeq" id="WP_227304687.1">
    <property type="nucleotide sequence ID" value="NZ_JAESVA010000001.1"/>
</dbReference>
<evidence type="ECO:0000256" key="2">
    <source>
        <dbReference type="ARBA" id="ARBA00005810"/>
    </source>
</evidence>
<keyword evidence="8" id="KW-0067">ATP-binding</keyword>
<dbReference type="GO" id="GO:0016301">
    <property type="term" value="F:kinase activity"/>
    <property type="evidence" value="ECO:0007669"/>
    <property type="project" value="UniProtKB-KW"/>
</dbReference>
<organism evidence="14 15">
    <name type="scientific">Acidisoma cellulosilyticum</name>
    <dbReference type="NCBI Taxonomy" id="2802395"/>
    <lineage>
        <taxon>Bacteria</taxon>
        <taxon>Pseudomonadati</taxon>
        <taxon>Pseudomonadota</taxon>
        <taxon>Alphaproteobacteria</taxon>
        <taxon>Acetobacterales</taxon>
        <taxon>Acidocellaceae</taxon>
        <taxon>Acidisoma</taxon>
    </lineage>
</organism>
<comment type="similarity">
    <text evidence="2">Belongs to the HPPK family.</text>
</comment>
<evidence type="ECO:0000256" key="5">
    <source>
        <dbReference type="ARBA" id="ARBA00022679"/>
    </source>
</evidence>
<reference evidence="14 15" key="1">
    <citation type="journal article" date="2021" name="Microorganisms">
        <title>Acidisoma silvae sp. nov. and Acidisomacellulosilytica sp. nov., Two Acidophilic Bacteria Isolated from Decaying Wood, Hydrolyzing Cellulose and Producing Poly-3-hydroxybutyrate.</title>
        <authorList>
            <person name="Mieszkin S."/>
            <person name="Pouder E."/>
            <person name="Uroz S."/>
            <person name="Simon-Colin C."/>
            <person name="Alain K."/>
        </authorList>
    </citation>
    <scope>NUCLEOTIDE SEQUENCE [LARGE SCALE GENOMIC DNA]</scope>
    <source>
        <strain evidence="14 15">HW T5.17</strain>
    </source>
</reference>
<dbReference type="CDD" id="cd00483">
    <property type="entry name" value="HPPK"/>
    <property type="match status" value="1"/>
</dbReference>
<evidence type="ECO:0000256" key="4">
    <source>
        <dbReference type="ARBA" id="ARBA00016218"/>
    </source>
</evidence>
<dbReference type="Gene3D" id="3.30.70.560">
    <property type="entry name" value="7,8-Dihydro-6-hydroxymethylpterin-pyrophosphokinase HPPK"/>
    <property type="match status" value="1"/>
</dbReference>
<evidence type="ECO:0000256" key="11">
    <source>
        <dbReference type="ARBA" id="ARBA00029766"/>
    </source>
</evidence>
<dbReference type="EMBL" id="JAESVA010000001">
    <property type="protein sequence ID" value="MCB8878728.1"/>
    <property type="molecule type" value="Genomic_DNA"/>
</dbReference>